<dbReference type="InterPro" id="IPR009003">
    <property type="entry name" value="Peptidase_S1_PA"/>
</dbReference>
<dbReference type="PANTHER" id="PTHR24258:SF116">
    <property type="entry name" value="FI16631P1-RELATED"/>
    <property type="match status" value="1"/>
</dbReference>
<dbReference type="InterPro" id="IPR018114">
    <property type="entry name" value="TRYPSIN_HIS"/>
</dbReference>
<evidence type="ECO:0000313" key="7">
    <source>
        <dbReference type="EMBL" id="KAK8727632.1"/>
    </source>
</evidence>
<evidence type="ECO:0000259" key="6">
    <source>
        <dbReference type="PROSITE" id="PS50240"/>
    </source>
</evidence>
<evidence type="ECO:0000256" key="4">
    <source>
        <dbReference type="ARBA" id="ARBA00023157"/>
    </source>
</evidence>
<feature type="domain" description="Peptidase S1" evidence="6">
    <location>
        <begin position="3"/>
        <end position="251"/>
    </location>
</feature>
<dbReference type="Pfam" id="PF00089">
    <property type="entry name" value="Trypsin"/>
    <property type="match status" value="1"/>
</dbReference>
<evidence type="ECO:0000256" key="3">
    <source>
        <dbReference type="ARBA" id="ARBA00022825"/>
    </source>
</evidence>
<keyword evidence="4" id="KW-1015">Disulfide bond</keyword>
<accession>A0AAW0WK20</accession>
<feature type="non-terminal residue" evidence="7">
    <location>
        <position position="1"/>
    </location>
</feature>
<evidence type="ECO:0000256" key="2">
    <source>
        <dbReference type="ARBA" id="ARBA00022801"/>
    </source>
</evidence>
<dbReference type="PROSITE" id="PS50240">
    <property type="entry name" value="TRYPSIN_DOM"/>
    <property type="match status" value="1"/>
</dbReference>
<dbReference type="InterPro" id="IPR043504">
    <property type="entry name" value="Peptidase_S1_PA_chymotrypsin"/>
</dbReference>
<organism evidence="7 8">
    <name type="scientific">Cherax quadricarinatus</name>
    <name type="common">Australian red claw crayfish</name>
    <dbReference type="NCBI Taxonomy" id="27406"/>
    <lineage>
        <taxon>Eukaryota</taxon>
        <taxon>Metazoa</taxon>
        <taxon>Ecdysozoa</taxon>
        <taxon>Arthropoda</taxon>
        <taxon>Crustacea</taxon>
        <taxon>Multicrustacea</taxon>
        <taxon>Malacostraca</taxon>
        <taxon>Eumalacostraca</taxon>
        <taxon>Eucarida</taxon>
        <taxon>Decapoda</taxon>
        <taxon>Pleocyemata</taxon>
        <taxon>Astacidea</taxon>
        <taxon>Parastacoidea</taxon>
        <taxon>Parastacidae</taxon>
        <taxon>Cherax</taxon>
    </lineage>
</organism>
<evidence type="ECO:0000256" key="5">
    <source>
        <dbReference type="RuleBase" id="RU363034"/>
    </source>
</evidence>
<dbReference type="GO" id="GO:0004252">
    <property type="term" value="F:serine-type endopeptidase activity"/>
    <property type="evidence" value="ECO:0007669"/>
    <property type="project" value="InterPro"/>
</dbReference>
<keyword evidence="8" id="KW-1185">Reference proteome</keyword>
<dbReference type="Proteomes" id="UP001445076">
    <property type="component" value="Unassembled WGS sequence"/>
</dbReference>
<dbReference type="PANTHER" id="PTHR24258">
    <property type="entry name" value="SERINE PROTEASE-RELATED"/>
    <property type="match status" value="1"/>
</dbReference>
<dbReference type="PRINTS" id="PR00722">
    <property type="entry name" value="CHYMOTRYPSIN"/>
</dbReference>
<dbReference type="InterPro" id="IPR001254">
    <property type="entry name" value="Trypsin_dom"/>
</dbReference>
<dbReference type="Gene3D" id="2.40.10.10">
    <property type="entry name" value="Trypsin-like serine proteases"/>
    <property type="match status" value="1"/>
</dbReference>
<dbReference type="SMART" id="SM00020">
    <property type="entry name" value="Tryp_SPc"/>
    <property type="match status" value="1"/>
</dbReference>
<dbReference type="InterPro" id="IPR033116">
    <property type="entry name" value="TRYPSIN_SER"/>
</dbReference>
<name>A0AAW0WK20_CHEQU</name>
<evidence type="ECO:0000256" key="1">
    <source>
        <dbReference type="ARBA" id="ARBA00022670"/>
    </source>
</evidence>
<dbReference type="FunFam" id="2.40.10.10:FF:000006">
    <property type="entry name" value="Serine proteinase stubble"/>
    <property type="match status" value="1"/>
</dbReference>
<dbReference type="SUPFAM" id="SSF50494">
    <property type="entry name" value="Trypsin-like serine proteases"/>
    <property type="match status" value="1"/>
</dbReference>
<comment type="caution">
    <text evidence="7">The sequence shown here is derived from an EMBL/GenBank/DDBJ whole genome shotgun (WGS) entry which is preliminary data.</text>
</comment>
<dbReference type="PROSITE" id="PS00134">
    <property type="entry name" value="TRYPSIN_HIS"/>
    <property type="match status" value="1"/>
</dbReference>
<dbReference type="AlphaFoldDB" id="A0AAW0WK20"/>
<evidence type="ECO:0000313" key="8">
    <source>
        <dbReference type="Proteomes" id="UP001445076"/>
    </source>
</evidence>
<keyword evidence="3 5" id="KW-0720">Serine protease</keyword>
<dbReference type="GO" id="GO:0006508">
    <property type="term" value="P:proteolysis"/>
    <property type="evidence" value="ECO:0007669"/>
    <property type="project" value="UniProtKB-KW"/>
</dbReference>
<dbReference type="EMBL" id="JARKIK010000075">
    <property type="protein sequence ID" value="KAK8727632.1"/>
    <property type="molecule type" value="Genomic_DNA"/>
</dbReference>
<dbReference type="CDD" id="cd00190">
    <property type="entry name" value="Tryp_SPc"/>
    <property type="match status" value="1"/>
</dbReference>
<proteinExistence type="predicted"/>
<keyword evidence="1 5" id="KW-0645">Protease</keyword>
<dbReference type="PROSITE" id="PS00135">
    <property type="entry name" value="TRYPSIN_SER"/>
    <property type="match status" value="1"/>
</dbReference>
<protein>
    <recommendedName>
        <fullName evidence="6">Peptidase S1 domain-containing protein</fullName>
    </recommendedName>
</protein>
<dbReference type="InterPro" id="IPR001314">
    <property type="entry name" value="Peptidase_S1A"/>
</dbReference>
<reference evidence="7 8" key="1">
    <citation type="journal article" date="2024" name="BMC Genomics">
        <title>Genome assembly of redclaw crayfish (Cherax quadricarinatus) provides insights into its immune adaptation and hypoxia tolerance.</title>
        <authorList>
            <person name="Liu Z."/>
            <person name="Zheng J."/>
            <person name="Li H."/>
            <person name="Fang K."/>
            <person name="Wang S."/>
            <person name="He J."/>
            <person name="Zhou D."/>
            <person name="Weng S."/>
            <person name="Chi M."/>
            <person name="Gu Z."/>
            <person name="He J."/>
            <person name="Li F."/>
            <person name="Wang M."/>
        </authorList>
    </citation>
    <scope>NUCLEOTIDE SEQUENCE [LARGE SCALE GENOMIC DNA]</scope>
    <source>
        <strain evidence="7">ZL_2023a</strain>
    </source>
</reference>
<gene>
    <name evidence="7" type="ORF">OTU49_009661</name>
</gene>
<sequence length="251" mass="28331">FRVVGGEESRRGQWPWMAAIWLHGPKKTEFWCGGSLVSRQYVLTAAHCTKDSRGKTFDPQQFSVRLGDHNIFSESDDFISSPQTYRVTEIRPHPDFKSHGFYNDVALIRLDQPVDFTEYIVPVCLPSEEFSRQPLDHLVGQTPSVIGWGSTFYGGHESASLREAKLPVWKNSDCDDAYFQPITNIFLCAGFVEGGRDACQGDSGGPLLLYTEGRWVQIGLVSFGNRCAEPGYPGVYTRISHFMPWIKNNIR</sequence>
<keyword evidence="2 5" id="KW-0378">Hydrolase</keyword>